<reference evidence="3" key="1">
    <citation type="journal article" date="2019" name="Int. J. Syst. Evol. Microbiol.">
        <title>The Global Catalogue of Microorganisms (GCM) 10K type strain sequencing project: providing services to taxonomists for standard genome sequencing and annotation.</title>
        <authorList>
            <consortium name="The Broad Institute Genomics Platform"/>
            <consortium name="The Broad Institute Genome Sequencing Center for Infectious Disease"/>
            <person name="Wu L."/>
            <person name="Ma J."/>
        </authorList>
    </citation>
    <scope>NUCLEOTIDE SEQUENCE [LARGE SCALE GENOMIC DNA]</scope>
    <source>
        <strain evidence="3">KCTC 52438</strain>
    </source>
</reference>
<gene>
    <name evidence="2" type="ORF">ACFOEK_20945</name>
</gene>
<evidence type="ECO:0000313" key="3">
    <source>
        <dbReference type="Proteomes" id="UP001595476"/>
    </source>
</evidence>
<dbReference type="SUPFAM" id="SSF53474">
    <property type="entry name" value="alpha/beta-Hydrolases"/>
    <property type="match status" value="1"/>
</dbReference>
<dbReference type="EMBL" id="JBHRSZ010000010">
    <property type="protein sequence ID" value="MFC3153520.1"/>
    <property type="molecule type" value="Genomic_DNA"/>
</dbReference>
<keyword evidence="3" id="KW-1185">Reference proteome</keyword>
<organism evidence="2 3">
    <name type="scientific">Litoribrevibacter euphylliae</name>
    <dbReference type="NCBI Taxonomy" id="1834034"/>
    <lineage>
        <taxon>Bacteria</taxon>
        <taxon>Pseudomonadati</taxon>
        <taxon>Pseudomonadota</taxon>
        <taxon>Gammaproteobacteria</taxon>
        <taxon>Oceanospirillales</taxon>
        <taxon>Oceanospirillaceae</taxon>
        <taxon>Litoribrevibacter</taxon>
    </lineage>
</organism>
<dbReference type="InterPro" id="IPR029058">
    <property type="entry name" value="AB_hydrolase_fold"/>
</dbReference>
<dbReference type="InterPro" id="IPR000073">
    <property type="entry name" value="AB_hydrolase_1"/>
</dbReference>
<dbReference type="Proteomes" id="UP001595476">
    <property type="component" value="Unassembled WGS sequence"/>
</dbReference>
<dbReference type="Gene3D" id="3.40.50.1820">
    <property type="entry name" value="alpha/beta hydrolase"/>
    <property type="match status" value="1"/>
</dbReference>
<dbReference type="GO" id="GO:0016787">
    <property type="term" value="F:hydrolase activity"/>
    <property type="evidence" value="ECO:0007669"/>
    <property type="project" value="UniProtKB-KW"/>
</dbReference>
<evidence type="ECO:0000313" key="2">
    <source>
        <dbReference type="EMBL" id="MFC3153520.1"/>
    </source>
</evidence>
<accession>A0ABV7HM22</accession>
<protein>
    <submittedName>
        <fullName evidence="2">Alpha/beta fold hydrolase</fullName>
    </submittedName>
</protein>
<proteinExistence type="predicted"/>
<feature type="domain" description="AB hydrolase-1" evidence="1">
    <location>
        <begin position="13"/>
        <end position="117"/>
    </location>
</feature>
<keyword evidence="2" id="KW-0378">Hydrolase</keyword>
<comment type="caution">
    <text evidence="2">The sequence shown here is derived from an EMBL/GenBank/DDBJ whole genome shotgun (WGS) entry which is preliminary data.</text>
</comment>
<evidence type="ECO:0000259" key="1">
    <source>
        <dbReference type="Pfam" id="PF12697"/>
    </source>
</evidence>
<name>A0ABV7HM22_9GAMM</name>
<dbReference type="RefSeq" id="WP_386723443.1">
    <property type="nucleotide sequence ID" value="NZ_JBHRSZ010000010.1"/>
</dbReference>
<dbReference type="Pfam" id="PF12697">
    <property type="entry name" value="Abhydrolase_6"/>
    <property type="match status" value="1"/>
</dbReference>
<sequence>MTTSINWQPDGIFLLGGWGCPSHWLLPLRRDLAQSFECSVEMIDLPDDQESWQQNWLDQLAKYHRPLLIGWSYGGMLAVSLAHKLLATIETDCKVVTLGARPQFIDDDWTVFDAEVAESFRKRVAMSVVKGLSYFIALTAQGEPKAQIHTLKKDVQTENVSGDLLVRSLEHLYQLNVREAWKGLLDKDALFPVYFQHDALIRIPEHLKQDALDATHLAPVTNSSLVSSEIKRLFIG</sequence>